<dbReference type="Gene3D" id="2.120.10.30">
    <property type="entry name" value="TolB, C-terminal domain"/>
    <property type="match status" value="1"/>
</dbReference>
<evidence type="ECO:0000313" key="8">
    <source>
        <dbReference type="Proteomes" id="UP000605013"/>
    </source>
</evidence>
<evidence type="ECO:0000256" key="3">
    <source>
        <dbReference type="ARBA" id="ARBA00023237"/>
    </source>
</evidence>
<keyword evidence="5" id="KW-0732">Signal</keyword>
<dbReference type="SUPFAM" id="SSF82171">
    <property type="entry name" value="DPP6 N-terminal domain-like"/>
    <property type="match status" value="1"/>
</dbReference>
<evidence type="ECO:0000256" key="4">
    <source>
        <dbReference type="PROSITE-ProRule" id="PRU00473"/>
    </source>
</evidence>
<comment type="subcellular location">
    <subcellularLocation>
        <location evidence="1">Cell outer membrane</location>
    </subcellularLocation>
</comment>
<proteinExistence type="predicted"/>
<dbReference type="InterPro" id="IPR036737">
    <property type="entry name" value="OmpA-like_sf"/>
</dbReference>
<reference evidence="7 8" key="1">
    <citation type="submission" date="2020-12" db="EMBL/GenBank/DDBJ databases">
        <title>Olleya sediminilitoris sp. nov., isolated from a tidal flat.</title>
        <authorList>
            <person name="Park S."/>
            <person name="Yoon J.-H."/>
        </authorList>
    </citation>
    <scope>NUCLEOTIDE SEQUENCE [LARGE SCALE GENOMIC DNA]</scope>
    <source>
        <strain evidence="7 8">YSTF-M6</strain>
    </source>
</reference>
<organism evidence="7 8">
    <name type="scientific">Olleya sediminilitoris</name>
    <dbReference type="NCBI Taxonomy" id="2795739"/>
    <lineage>
        <taxon>Bacteria</taxon>
        <taxon>Pseudomonadati</taxon>
        <taxon>Bacteroidota</taxon>
        <taxon>Flavobacteriia</taxon>
        <taxon>Flavobacteriales</taxon>
        <taxon>Flavobacteriaceae</taxon>
    </lineage>
</organism>
<keyword evidence="3" id="KW-0998">Cell outer membrane</keyword>
<dbReference type="InterPro" id="IPR050330">
    <property type="entry name" value="Bact_OuterMem_StrucFunc"/>
</dbReference>
<dbReference type="Pfam" id="PF00691">
    <property type="entry name" value="OmpA"/>
    <property type="match status" value="1"/>
</dbReference>
<dbReference type="PANTHER" id="PTHR30329:SF21">
    <property type="entry name" value="LIPOPROTEIN YIAD-RELATED"/>
    <property type="match status" value="1"/>
</dbReference>
<feature type="chain" id="PRO_5046698953" evidence="5">
    <location>
        <begin position="21"/>
        <end position="635"/>
    </location>
</feature>
<dbReference type="InterPro" id="IPR006664">
    <property type="entry name" value="OMP_bac"/>
</dbReference>
<gene>
    <name evidence="7" type="ORF">JAO71_12880</name>
</gene>
<keyword evidence="2 4" id="KW-0472">Membrane</keyword>
<dbReference type="PROSITE" id="PS51123">
    <property type="entry name" value="OMPA_2"/>
    <property type="match status" value="1"/>
</dbReference>
<dbReference type="InterPro" id="IPR006665">
    <property type="entry name" value="OmpA-like"/>
</dbReference>
<protein>
    <submittedName>
        <fullName evidence="7">OmpA family protein</fullName>
    </submittedName>
</protein>
<feature type="domain" description="OmpA-like" evidence="6">
    <location>
        <begin position="514"/>
        <end position="631"/>
    </location>
</feature>
<name>A0ABS1WNL3_9FLAO</name>
<dbReference type="PRINTS" id="PR01021">
    <property type="entry name" value="OMPADOMAIN"/>
</dbReference>
<dbReference type="PANTHER" id="PTHR30329">
    <property type="entry name" value="STATOR ELEMENT OF FLAGELLAR MOTOR COMPLEX"/>
    <property type="match status" value="1"/>
</dbReference>
<dbReference type="Pfam" id="PF07676">
    <property type="entry name" value="PD40"/>
    <property type="match status" value="2"/>
</dbReference>
<dbReference type="Gene3D" id="3.30.1330.60">
    <property type="entry name" value="OmpA-like domain"/>
    <property type="match status" value="1"/>
</dbReference>
<evidence type="ECO:0000256" key="1">
    <source>
        <dbReference type="ARBA" id="ARBA00004442"/>
    </source>
</evidence>
<dbReference type="InterPro" id="IPR011990">
    <property type="entry name" value="TPR-like_helical_dom_sf"/>
</dbReference>
<dbReference type="Gene3D" id="1.25.40.10">
    <property type="entry name" value="Tetratricopeptide repeat domain"/>
    <property type="match status" value="1"/>
</dbReference>
<dbReference type="InterPro" id="IPR011042">
    <property type="entry name" value="6-blade_b-propeller_TolB-like"/>
</dbReference>
<dbReference type="SUPFAM" id="SSF48452">
    <property type="entry name" value="TPR-like"/>
    <property type="match status" value="1"/>
</dbReference>
<dbReference type="RefSeq" id="WP_203001182.1">
    <property type="nucleotide sequence ID" value="NZ_JAEMEF010000012.1"/>
</dbReference>
<evidence type="ECO:0000259" key="6">
    <source>
        <dbReference type="PROSITE" id="PS51123"/>
    </source>
</evidence>
<dbReference type="Proteomes" id="UP000605013">
    <property type="component" value="Unassembled WGS sequence"/>
</dbReference>
<keyword evidence="8" id="KW-1185">Reference proteome</keyword>
<comment type="caution">
    <text evidence="7">The sequence shown here is derived from an EMBL/GenBank/DDBJ whole genome shotgun (WGS) entry which is preliminary data.</text>
</comment>
<dbReference type="SUPFAM" id="SSF103088">
    <property type="entry name" value="OmpA-like"/>
    <property type="match status" value="1"/>
</dbReference>
<evidence type="ECO:0000256" key="2">
    <source>
        <dbReference type="ARBA" id="ARBA00023136"/>
    </source>
</evidence>
<dbReference type="EMBL" id="JAEMEF010000012">
    <property type="protein sequence ID" value="MBL7560695.1"/>
    <property type="molecule type" value="Genomic_DNA"/>
</dbReference>
<accession>A0ABS1WNL3</accession>
<evidence type="ECO:0000313" key="7">
    <source>
        <dbReference type="EMBL" id="MBL7560695.1"/>
    </source>
</evidence>
<sequence>MKKIQLFICAILLSSTCVFAQSDATKKADKYFQKLEFVDAIKAYNNLVEKGEGNAYVYSQLAEANYNTFNTVEAEKWYAKALETGASKPEMLYKYSEMLKANGKYDASNTQMKKFASMYPSNDKAVAYNANPNYLDDILKTEEKFTVKNLDINTVASDFGGTFKNGVLYISSSRNDSRRNYGWNDQPYLDIYQLNKSEDGSFSEANLISGKINTKHHEGVVSVTPDGNTLYFSRESFFENMYEKLEGDNTKISVLQLFEATKDGDSWTNVQSLNINTNSYSVKNPSVSKDGKTLYFASDMPGGFGKYDIYKATIQSDGMLGEPENLGDKINTSGQEMFPYAGDDEYFYFSSNGHLGLGNLDVFYTEYTGNTVVKNIGAPINSKADDFAFTIDEDKNGYVSSNREGGKGSDDIYAIKEIKPLCQVDMIVTVENAETGEVLSNSEVTLYDSTGSVLATQTTNAAGVATFTTDCEIETSLKITKSEFEDNSVTVSGTRNEKQNVSVDLTPIKKIIIADKVVLDPIYFEFDKSDITPQGALELDKLVLVMTKYPEMVIYATSHTDSRGKDSYNLSLSDRRAKSTVAYVVSKGIDQSRISGDGKGETEHLVDCKSKCTEEEHQLNRRSEFTIVSGGPEQQ</sequence>
<dbReference type="CDD" id="cd07185">
    <property type="entry name" value="OmpA_C-like"/>
    <property type="match status" value="1"/>
</dbReference>
<feature type="signal peptide" evidence="5">
    <location>
        <begin position="1"/>
        <end position="20"/>
    </location>
</feature>
<dbReference type="InterPro" id="IPR011659">
    <property type="entry name" value="WD40"/>
</dbReference>
<evidence type="ECO:0000256" key="5">
    <source>
        <dbReference type="SAM" id="SignalP"/>
    </source>
</evidence>